<dbReference type="Proteomes" id="UP000019141">
    <property type="component" value="Unassembled WGS sequence"/>
</dbReference>
<organism evidence="1 2">
    <name type="scientific">Entotheonella factor</name>
    <dbReference type="NCBI Taxonomy" id="1429438"/>
    <lineage>
        <taxon>Bacteria</taxon>
        <taxon>Pseudomonadati</taxon>
        <taxon>Nitrospinota/Tectimicrobiota group</taxon>
        <taxon>Candidatus Tectimicrobiota</taxon>
        <taxon>Candidatus Entotheonellia</taxon>
        <taxon>Candidatus Entotheonellales</taxon>
        <taxon>Candidatus Entotheonellaceae</taxon>
        <taxon>Candidatus Entotheonella</taxon>
    </lineage>
</organism>
<dbReference type="EMBL" id="AZHW01001192">
    <property type="protein sequence ID" value="ETW93672.1"/>
    <property type="molecule type" value="Genomic_DNA"/>
</dbReference>
<gene>
    <name evidence="1" type="ORF">ETSY1_38185</name>
</gene>
<keyword evidence="2" id="KW-1185">Reference proteome</keyword>
<protein>
    <submittedName>
        <fullName evidence="1">Uncharacterized protein</fullName>
    </submittedName>
</protein>
<dbReference type="HOGENOM" id="CLU_1014465_0_0_7"/>
<accession>W4L6J6</accession>
<sequence>MSYLWSQQDLWARVEHDAEDIRDWAVERLLDMYPESEADLLLKIPDLPSKTVTRILSRGSGEVCPAGLLDIYAHIDNPRHKAGVAARLICHGHDVPVAPDDELLHEPCLYHLSSSAHGVAFLLQRYRDDIENPVALFYDLANAVDGSHLVSWLQEEPERKQRRRWFKHLETVWGCALLDLHRVSSASGAARALADTLATAPADPEVDALWKREVLSALSQDRLRLEAIAEAAAGRVSRLSDPDPIETSFLLACHPGGPSRSAVPGVSSECDRSR</sequence>
<comment type="caution">
    <text evidence="1">The sequence shown here is derived from an EMBL/GenBank/DDBJ whole genome shotgun (WGS) entry which is preliminary data.</text>
</comment>
<evidence type="ECO:0000313" key="2">
    <source>
        <dbReference type="Proteomes" id="UP000019141"/>
    </source>
</evidence>
<evidence type="ECO:0000313" key="1">
    <source>
        <dbReference type="EMBL" id="ETW93672.1"/>
    </source>
</evidence>
<dbReference type="AlphaFoldDB" id="W4L6J6"/>
<name>W4L6J6_ENTF1</name>
<reference evidence="1 2" key="1">
    <citation type="journal article" date="2014" name="Nature">
        <title>An environmental bacterial taxon with a large and distinct metabolic repertoire.</title>
        <authorList>
            <person name="Wilson M.C."/>
            <person name="Mori T."/>
            <person name="Ruckert C."/>
            <person name="Uria A.R."/>
            <person name="Helf M.J."/>
            <person name="Takada K."/>
            <person name="Gernert C."/>
            <person name="Steffens U.A."/>
            <person name="Heycke N."/>
            <person name="Schmitt S."/>
            <person name="Rinke C."/>
            <person name="Helfrich E.J."/>
            <person name="Brachmann A.O."/>
            <person name="Gurgui C."/>
            <person name="Wakimoto T."/>
            <person name="Kracht M."/>
            <person name="Crusemann M."/>
            <person name="Hentschel U."/>
            <person name="Abe I."/>
            <person name="Matsunaga S."/>
            <person name="Kalinowski J."/>
            <person name="Takeyama H."/>
            <person name="Piel J."/>
        </authorList>
    </citation>
    <scope>NUCLEOTIDE SEQUENCE [LARGE SCALE GENOMIC DNA]</scope>
    <source>
        <strain evidence="2">TSY1</strain>
    </source>
</reference>
<proteinExistence type="predicted"/>